<name>A0ABV3HEF8_9ACTN</name>
<protein>
    <submittedName>
        <fullName evidence="1">Uncharacterized protein</fullName>
    </submittedName>
</protein>
<sequence>MLPVTEADGGGRCAWATGSRMVGGACPHEHRAGGRQAAILDVVDLDSEEAGTRPAAVVERGGT</sequence>
<reference evidence="1 2" key="1">
    <citation type="submission" date="2024-06" db="EMBL/GenBank/DDBJ databases">
        <title>The Natural Products Discovery Center: Release of the First 8490 Sequenced Strains for Exploring Actinobacteria Biosynthetic Diversity.</title>
        <authorList>
            <person name="Kalkreuter E."/>
            <person name="Kautsar S.A."/>
            <person name="Yang D."/>
            <person name="Bader C.D."/>
            <person name="Teijaro C.N."/>
            <person name="Fluegel L."/>
            <person name="Davis C.M."/>
            <person name="Simpson J.R."/>
            <person name="Lauterbach L."/>
            <person name="Steele A.D."/>
            <person name="Gui C."/>
            <person name="Meng S."/>
            <person name="Li G."/>
            <person name="Viehrig K."/>
            <person name="Ye F."/>
            <person name="Su P."/>
            <person name="Kiefer A.F."/>
            <person name="Nichols A."/>
            <person name="Cepeda A.J."/>
            <person name="Yan W."/>
            <person name="Fan B."/>
            <person name="Jiang Y."/>
            <person name="Adhikari A."/>
            <person name="Zheng C.-J."/>
            <person name="Schuster L."/>
            <person name="Cowan T.M."/>
            <person name="Smanski M.J."/>
            <person name="Chevrette M.G."/>
            <person name="De Carvalho L.P.S."/>
            <person name="Shen B."/>
        </authorList>
    </citation>
    <scope>NUCLEOTIDE SEQUENCE [LARGE SCALE GENOMIC DNA]</scope>
    <source>
        <strain evidence="1 2">NPDC049574</strain>
    </source>
</reference>
<dbReference type="Proteomes" id="UP001552427">
    <property type="component" value="Unassembled WGS sequence"/>
</dbReference>
<proteinExistence type="predicted"/>
<gene>
    <name evidence="1" type="ORF">AB0K40_35890</name>
</gene>
<evidence type="ECO:0000313" key="1">
    <source>
        <dbReference type="EMBL" id="MEV4290921.1"/>
    </source>
</evidence>
<keyword evidence="2" id="KW-1185">Reference proteome</keyword>
<dbReference type="RefSeq" id="WP_364458564.1">
    <property type="nucleotide sequence ID" value="NZ_JBFARM010000012.1"/>
</dbReference>
<dbReference type="EMBL" id="JBFARM010000012">
    <property type="protein sequence ID" value="MEV4290921.1"/>
    <property type="molecule type" value="Genomic_DNA"/>
</dbReference>
<comment type="caution">
    <text evidence="1">The sequence shown here is derived from an EMBL/GenBank/DDBJ whole genome shotgun (WGS) entry which is preliminary data.</text>
</comment>
<evidence type="ECO:0000313" key="2">
    <source>
        <dbReference type="Proteomes" id="UP001552427"/>
    </source>
</evidence>
<accession>A0ABV3HEF8</accession>
<organism evidence="1 2">
    <name type="scientific">Nonomuraea bangladeshensis</name>
    <dbReference type="NCBI Taxonomy" id="404385"/>
    <lineage>
        <taxon>Bacteria</taxon>
        <taxon>Bacillati</taxon>
        <taxon>Actinomycetota</taxon>
        <taxon>Actinomycetes</taxon>
        <taxon>Streptosporangiales</taxon>
        <taxon>Streptosporangiaceae</taxon>
        <taxon>Nonomuraea</taxon>
    </lineage>
</organism>